<evidence type="ECO:0000313" key="1">
    <source>
        <dbReference type="EMBL" id="QNN75411.1"/>
    </source>
</evidence>
<evidence type="ECO:0000313" key="2">
    <source>
        <dbReference type="Proteomes" id="UP000515800"/>
    </source>
</evidence>
<dbReference type="Proteomes" id="UP000515800">
    <property type="component" value="Chromosome"/>
</dbReference>
<dbReference type="RefSeq" id="WP_187529244.1">
    <property type="nucleotide sequence ID" value="NZ_CP060724.1"/>
</dbReference>
<dbReference type="EMBL" id="CP060724">
    <property type="protein sequence ID" value="QNN75411.1"/>
    <property type="molecule type" value="Genomic_DNA"/>
</dbReference>
<dbReference type="KEGG" id="wdi:H9L19_00445"/>
<sequence>MNNNVVIAQYLINLHDAQRSNSVATLSDGVVTNIKKMVISSVARGSRVVLITNDENVNIDIPGLELVVEKIPDVIAANSMYFIRWVMTLQYLYKHPEFDKVALVDATDVIMKKAPFFEMKDDVLYVGDEQADLSSSIVKFEKTNDEIKAFNEKYSYLQLLNPGVIVGGYNIVLEFLEIMCSYILQDIRHDKSFGSLEMALFNFVVYKFFSGRAIHGRLVTTLFDQGSEDFVSWFKHK</sequence>
<accession>A0A7G9T5N6</accession>
<organism evidence="1 2">
    <name type="scientific">Weissella diestrammenae</name>
    <dbReference type="NCBI Taxonomy" id="1162633"/>
    <lineage>
        <taxon>Bacteria</taxon>
        <taxon>Bacillati</taxon>
        <taxon>Bacillota</taxon>
        <taxon>Bacilli</taxon>
        <taxon>Lactobacillales</taxon>
        <taxon>Lactobacillaceae</taxon>
        <taxon>Weissella</taxon>
    </lineage>
</organism>
<name>A0A7G9T5N6_9LACO</name>
<dbReference type="AlphaFoldDB" id="A0A7G9T5N6"/>
<proteinExistence type="predicted"/>
<keyword evidence="2" id="KW-1185">Reference proteome</keyword>
<reference evidence="1 2" key="1">
    <citation type="submission" date="2020-08" db="EMBL/GenBank/DDBJ databases">
        <title>Genome sequence of Weissella diestrammenae KACC 16890T.</title>
        <authorList>
            <person name="Hyun D.-W."/>
            <person name="Bae J.-W."/>
        </authorList>
    </citation>
    <scope>NUCLEOTIDE SEQUENCE [LARGE SCALE GENOMIC DNA]</scope>
    <source>
        <strain evidence="1 2">KACC 16890</strain>
    </source>
</reference>
<gene>
    <name evidence="1" type="ORF">H9L19_00445</name>
</gene>
<protein>
    <submittedName>
        <fullName evidence="1">Uncharacterized protein</fullName>
    </submittedName>
</protein>